<dbReference type="Proteomes" id="UP001243364">
    <property type="component" value="Unassembled WGS sequence"/>
</dbReference>
<keyword evidence="6" id="KW-1185">Reference proteome</keyword>
<keyword evidence="2" id="KW-0804">Transcription</keyword>
<dbReference type="Gene3D" id="1.10.10.1320">
    <property type="entry name" value="Anti-sigma factor, zinc-finger domain"/>
    <property type="match status" value="1"/>
</dbReference>
<keyword evidence="1" id="KW-0805">Transcription regulation</keyword>
<evidence type="ECO:0000256" key="4">
    <source>
        <dbReference type="SAM" id="Phobius"/>
    </source>
</evidence>
<gene>
    <name evidence="5" type="ORF">QFZ56_003939</name>
</gene>
<organism evidence="5 6">
    <name type="scientific">Streptomyces achromogenes</name>
    <dbReference type="NCBI Taxonomy" id="67255"/>
    <lineage>
        <taxon>Bacteria</taxon>
        <taxon>Bacillati</taxon>
        <taxon>Actinomycetota</taxon>
        <taxon>Actinomycetes</taxon>
        <taxon>Kitasatosporales</taxon>
        <taxon>Streptomycetaceae</taxon>
        <taxon>Streptomyces</taxon>
    </lineage>
</organism>
<accession>A0ABU0Q3M5</accession>
<keyword evidence="4" id="KW-0472">Membrane</keyword>
<keyword evidence="4" id="KW-0812">Transmembrane</keyword>
<name>A0ABU0Q3M5_STRAH</name>
<keyword evidence="4" id="KW-1133">Transmembrane helix</keyword>
<sequence>MTSTTDTTGHPDVAEISDLTEGLLDPARSAAVRRHLDTCTLCADVHASLEEIQHLLGSQPEPPRMPDDVARRIDAALAAEALLSAAAPSGGDTHATSIPVGADAEAAGVSRETAAASGRPSGHARSATTGPGRKDHKGGRDRTRLGRRRVAVFGAVFTAAALGLGSVLVSSLAGGGSPGTSAHQTAVPDTFSTSKLEGQVAALLTKAGGSRTPQSKGILGETGSETGNGSPRVLRQPTVPSCVQQGIGRRDSALATEEGTYQGKAALLVILPDTSDSTRVDAYIVDSTCVNHPSTSPADVLLTTSYPRH</sequence>
<evidence type="ECO:0000256" key="2">
    <source>
        <dbReference type="ARBA" id="ARBA00023163"/>
    </source>
</evidence>
<feature type="transmembrane region" description="Helical" evidence="4">
    <location>
        <begin position="150"/>
        <end position="173"/>
    </location>
</feature>
<evidence type="ECO:0000313" key="6">
    <source>
        <dbReference type="Proteomes" id="UP001243364"/>
    </source>
</evidence>
<dbReference type="InterPro" id="IPR041916">
    <property type="entry name" value="Anti_sigma_zinc_sf"/>
</dbReference>
<evidence type="ECO:0000313" key="5">
    <source>
        <dbReference type="EMBL" id="MDQ0684976.1"/>
    </source>
</evidence>
<dbReference type="RefSeq" id="WP_307044499.1">
    <property type="nucleotide sequence ID" value="NZ_JAUSYA010000001.1"/>
</dbReference>
<feature type="region of interest" description="Disordered" evidence="3">
    <location>
        <begin position="104"/>
        <end position="145"/>
    </location>
</feature>
<evidence type="ECO:0000256" key="1">
    <source>
        <dbReference type="ARBA" id="ARBA00023015"/>
    </source>
</evidence>
<evidence type="ECO:0000256" key="3">
    <source>
        <dbReference type="SAM" id="MobiDB-lite"/>
    </source>
</evidence>
<reference evidence="5 6" key="1">
    <citation type="submission" date="2023-07" db="EMBL/GenBank/DDBJ databases">
        <title>Comparative genomics of wheat-associated soil bacteria to identify genetic determinants of phenazine resistance.</title>
        <authorList>
            <person name="Mouncey N."/>
        </authorList>
    </citation>
    <scope>NUCLEOTIDE SEQUENCE [LARGE SCALE GENOMIC DNA]</scope>
    <source>
        <strain evidence="5 6">W4I19-2</strain>
    </source>
</reference>
<feature type="region of interest" description="Disordered" evidence="3">
    <location>
        <begin position="208"/>
        <end position="232"/>
    </location>
</feature>
<comment type="caution">
    <text evidence="5">The sequence shown here is derived from an EMBL/GenBank/DDBJ whole genome shotgun (WGS) entry which is preliminary data.</text>
</comment>
<proteinExistence type="predicted"/>
<protein>
    <submittedName>
        <fullName evidence="5">Low-complexity protein</fullName>
    </submittedName>
</protein>
<dbReference type="EMBL" id="JAUSYA010000001">
    <property type="protein sequence ID" value="MDQ0684976.1"/>
    <property type="molecule type" value="Genomic_DNA"/>
</dbReference>